<dbReference type="EMBL" id="CAWUOM010000043">
    <property type="protein sequence ID" value="CAK7268139.1"/>
    <property type="molecule type" value="Genomic_DNA"/>
</dbReference>
<dbReference type="SUPFAM" id="SSF56112">
    <property type="entry name" value="Protein kinase-like (PK-like)"/>
    <property type="match status" value="1"/>
</dbReference>
<reference evidence="2 3" key="1">
    <citation type="submission" date="2024-01" db="EMBL/GenBank/DDBJ databases">
        <authorList>
            <person name="Allen C."/>
            <person name="Tagirdzhanova G."/>
        </authorList>
    </citation>
    <scope>NUCLEOTIDE SEQUENCE [LARGE SCALE GENOMIC DNA]</scope>
    <source>
        <strain evidence="2 3">CBS 573.63</strain>
    </source>
</reference>
<name>A0ABP0DJZ8_9PEZI</name>
<organism evidence="2 3">
    <name type="scientific">Sporothrix epigloea</name>
    <dbReference type="NCBI Taxonomy" id="1892477"/>
    <lineage>
        <taxon>Eukaryota</taxon>
        <taxon>Fungi</taxon>
        <taxon>Dikarya</taxon>
        <taxon>Ascomycota</taxon>
        <taxon>Pezizomycotina</taxon>
        <taxon>Sordariomycetes</taxon>
        <taxon>Sordariomycetidae</taxon>
        <taxon>Ophiostomatales</taxon>
        <taxon>Ophiostomataceae</taxon>
        <taxon>Sporothrix</taxon>
    </lineage>
</organism>
<dbReference type="InterPro" id="IPR000719">
    <property type="entry name" value="Prot_kinase_dom"/>
</dbReference>
<sequence length="191" mass="21933">MAAVHSSGQYHMDLKPSNVLLNNADDVIVIDWEQCGASPYFLAPEANGLWDVELAANTETGEEWKTKPEKARMVYRKFDGPLLAEDGAWPRRDVFKMWQRECPKALEAAEVYSAGLSLWVIFEQLDDVWSYDRGQPEAKAAVWTQRSENVPEIWKDFVSRCMSIDPNKRPTFEEGERFAREEWTGLAKNSK</sequence>
<protein>
    <recommendedName>
        <fullName evidence="1">Protein kinase domain-containing protein</fullName>
    </recommendedName>
</protein>
<dbReference type="PROSITE" id="PS50011">
    <property type="entry name" value="PROTEIN_KINASE_DOM"/>
    <property type="match status" value="1"/>
</dbReference>
<dbReference type="Gene3D" id="1.10.510.10">
    <property type="entry name" value="Transferase(Phosphotransferase) domain 1"/>
    <property type="match status" value="1"/>
</dbReference>
<keyword evidence="3" id="KW-1185">Reference proteome</keyword>
<gene>
    <name evidence="2" type="ORF">SEPCBS57363_002942</name>
</gene>
<dbReference type="Proteomes" id="UP001642501">
    <property type="component" value="Unassembled WGS sequence"/>
</dbReference>
<evidence type="ECO:0000313" key="3">
    <source>
        <dbReference type="Proteomes" id="UP001642501"/>
    </source>
</evidence>
<dbReference type="InterPro" id="IPR051681">
    <property type="entry name" value="Ser/Thr_Kinases-Pseudokinases"/>
</dbReference>
<dbReference type="PANTHER" id="PTHR44329">
    <property type="entry name" value="SERINE/THREONINE-PROTEIN KINASE TNNI3K-RELATED"/>
    <property type="match status" value="1"/>
</dbReference>
<evidence type="ECO:0000259" key="1">
    <source>
        <dbReference type="PROSITE" id="PS50011"/>
    </source>
</evidence>
<proteinExistence type="predicted"/>
<comment type="caution">
    <text evidence="2">The sequence shown here is derived from an EMBL/GenBank/DDBJ whole genome shotgun (WGS) entry which is preliminary data.</text>
</comment>
<dbReference type="InterPro" id="IPR011009">
    <property type="entry name" value="Kinase-like_dom_sf"/>
</dbReference>
<accession>A0ABP0DJZ8</accession>
<evidence type="ECO:0000313" key="2">
    <source>
        <dbReference type="EMBL" id="CAK7268139.1"/>
    </source>
</evidence>
<feature type="domain" description="Protein kinase" evidence="1">
    <location>
        <begin position="1"/>
        <end position="184"/>
    </location>
</feature>